<accession>A0A132MME2</accession>
<keyword evidence="5" id="KW-0249">Electron transport</keyword>
<evidence type="ECO:0000256" key="6">
    <source>
        <dbReference type="ARBA" id="ARBA00023004"/>
    </source>
</evidence>
<dbReference type="RefSeq" id="WP_079045801.1">
    <property type="nucleotide sequence ID" value="NZ_JYIJ01000019.1"/>
</dbReference>
<dbReference type="Gene3D" id="3.10.20.30">
    <property type="match status" value="1"/>
</dbReference>
<dbReference type="GO" id="GO:0046872">
    <property type="term" value="F:metal ion binding"/>
    <property type="evidence" value="ECO:0007669"/>
    <property type="project" value="UniProtKB-KW"/>
</dbReference>
<reference evidence="12" key="1">
    <citation type="submission" date="2015-04" db="EMBL/GenBank/DDBJ databases">
        <title>Physiological reanalysis, assessment of diazotrophy, and genome sequences of multiple isolates of Streptomyces thermoautotrophicus.</title>
        <authorList>
            <person name="MacKellar D.C."/>
            <person name="Lieber L."/>
            <person name="Norman J."/>
            <person name="Bolger A."/>
            <person name="Tobin C."/>
            <person name="Murray J.W."/>
            <person name="Chang R."/>
            <person name="Ford T."/>
            <person name="Nguyen P.Q."/>
            <person name="Woodward J."/>
            <person name="Permingeat H."/>
            <person name="Joshi N.S."/>
            <person name="Silver P.A."/>
            <person name="Usadel B."/>
            <person name="Rutherford A.W."/>
            <person name="Friesen M."/>
            <person name="Prell J."/>
        </authorList>
    </citation>
    <scope>NUCLEOTIDE SEQUENCE [LARGE SCALE GENOMIC DNA]</scope>
    <source>
        <strain evidence="12">H1</strain>
    </source>
</reference>
<dbReference type="PANTHER" id="PTHR43112:SF3">
    <property type="entry name" value="FERREDOXIN-2, CHLOROPLASTIC"/>
    <property type="match status" value="1"/>
</dbReference>
<evidence type="ECO:0000256" key="2">
    <source>
        <dbReference type="ARBA" id="ARBA00022448"/>
    </source>
</evidence>
<feature type="region of interest" description="Disordered" evidence="9">
    <location>
        <begin position="109"/>
        <end position="128"/>
    </location>
</feature>
<dbReference type="Proteomes" id="UP000070188">
    <property type="component" value="Unassembled WGS sequence"/>
</dbReference>
<feature type="domain" description="2Fe-2S ferredoxin-type" evidence="10">
    <location>
        <begin position="1"/>
        <end position="93"/>
    </location>
</feature>
<comment type="similarity">
    <text evidence="1">Belongs to the 2Fe2S plant-type ferredoxin family.</text>
</comment>
<keyword evidence="6" id="KW-0408">Iron</keyword>
<evidence type="ECO:0000256" key="1">
    <source>
        <dbReference type="ARBA" id="ARBA00007874"/>
    </source>
</evidence>
<dbReference type="AlphaFoldDB" id="A0A132MME2"/>
<evidence type="ECO:0000256" key="4">
    <source>
        <dbReference type="ARBA" id="ARBA00022723"/>
    </source>
</evidence>
<keyword evidence="12" id="KW-1185">Reference proteome</keyword>
<dbReference type="PATRIC" id="fig|1469144.10.peg.690"/>
<evidence type="ECO:0000256" key="7">
    <source>
        <dbReference type="ARBA" id="ARBA00023014"/>
    </source>
</evidence>
<dbReference type="PANTHER" id="PTHR43112">
    <property type="entry name" value="FERREDOXIN"/>
    <property type="match status" value="1"/>
</dbReference>
<organism evidence="11 12">
    <name type="scientific">Carbonactinospora thermoautotrophica</name>
    <dbReference type="NCBI Taxonomy" id="1469144"/>
    <lineage>
        <taxon>Bacteria</taxon>
        <taxon>Bacillati</taxon>
        <taxon>Actinomycetota</taxon>
        <taxon>Actinomycetes</taxon>
        <taxon>Kitasatosporales</taxon>
        <taxon>Carbonactinosporaceae</taxon>
        <taxon>Carbonactinospora</taxon>
    </lineage>
</organism>
<dbReference type="Pfam" id="PF00111">
    <property type="entry name" value="Fer2"/>
    <property type="match status" value="1"/>
</dbReference>
<evidence type="ECO:0000259" key="10">
    <source>
        <dbReference type="PROSITE" id="PS51085"/>
    </source>
</evidence>
<comment type="cofactor">
    <cofactor evidence="8">
        <name>[2Fe-2S] cluster</name>
        <dbReference type="ChEBI" id="CHEBI:190135"/>
    </cofactor>
</comment>
<dbReference type="InterPro" id="IPR001041">
    <property type="entry name" value="2Fe-2S_ferredoxin-type"/>
</dbReference>
<dbReference type="SUPFAM" id="SSF54292">
    <property type="entry name" value="2Fe-2S ferredoxin-like"/>
    <property type="match status" value="1"/>
</dbReference>
<keyword evidence="3" id="KW-0001">2Fe-2S</keyword>
<dbReference type="CDD" id="cd00207">
    <property type="entry name" value="fer2"/>
    <property type="match status" value="1"/>
</dbReference>
<evidence type="ECO:0000313" key="12">
    <source>
        <dbReference type="Proteomes" id="UP000070188"/>
    </source>
</evidence>
<proteinExistence type="inferred from homology"/>
<evidence type="ECO:0000256" key="8">
    <source>
        <dbReference type="ARBA" id="ARBA00034078"/>
    </source>
</evidence>
<evidence type="ECO:0000256" key="9">
    <source>
        <dbReference type="SAM" id="MobiDB-lite"/>
    </source>
</evidence>
<dbReference type="PROSITE" id="PS00197">
    <property type="entry name" value="2FE2S_FER_1"/>
    <property type="match status" value="1"/>
</dbReference>
<sequence length="128" mass="13404">MTVATVTVEGVTVELQPGETILAGLHRAGYAYRIGCRRGGCGVCKAEVTTGTVSHVGPVAEAALPAAEQARGVCLTCRAVPATDVVIRLRDDARFRCVAPLLAGLAGAHANHRSQERNRRSQEQGGEN</sequence>
<keyword evidence="7" id="KW-0411">Iron-sulfur</keyword>
<dbReference type="PROSITE" id="PS51085">
    <property type="entry name" value="2FE2S_FER_2"/>
    <property type="match status" value="1"/>
</dbReference>
<gene>
    <name evidence="11" type="ORF">LI90_593</name>
</gene>
<evidence type="ECO:0000256" key="3">
    <source>
        <dbReference type="ARBA" id="ARBA00022714"/>
    </source>
</evidence>
<dbReference type="EMBL" id="LAXD01000001">
    <property type="protein sequence ID" value="KWW98963.1"/>
    <property type="molecule type" value="Genomic_DNA"/>
</dbReference>
<dbReference type="InterPro" id="IPR012675">
    <property type="entry name" value="Beta-grasp_dom_sf"/>
</dbReference>
<keyword evidence="4" id="KW-0479">Metal-binding</keyword>
<evidence type="ECO:0000256" key="5">
    <source>
        <dbReference type="ARBA" id="ARBA00022982"/>
    </source>
</evidence>
<dbReference type="InterPro" id="IPR036010">
    <property type="entry name" value="2Fe-2S_ferredoxin-like_sf"/>
</dbReference>
<evidence type="ECO:0000313" key="11">
    <source>
        <dbReference type="EMBL" id="KWW98963.1"/>
    </source>
</evidence>
<name>A0A132MME2_9ACTN</name>
<protein>
    <submittedName>
        <fullName evidence="11">Ferredoxin</fullName>
    </submittedName>
</protein>
<dbReference type="STRING" id="1469144.LI90_593"/>
<dbReference type="InterPro" id="IPR006058">
    <property type="entry name" value="2Fe2S_fd_BS"/>
</dbReference>
<dbReference type="GO" id="GO:0051537">
    <property type="term" value="F:2 iron, 2 sulfur cluster binding"/>
    <property type="evidence" value="ECO:0007669"/>
    <property type="project" value="UniProtKB-KW"/>
</dbReference>
<keyword evidence="2" id="KW-0813">Transport</keyword>
<dbReference type="OrthoDB" id="9796486at2"/>
<comment type="caution">
    <text evidence="11">The sequence shown here is derived from an EMBL/GenBank/DDBJ whole genome shotgun (WGS) entry which is preliminary data.</text>
</comment>
<feature type="compositionally biased region" description="Basic and acidic residues" evidence="9">
    <location>
        <begin position="113"/>
        <end position="122"/>
    </location>
</feature>